<sequence length="103" mass="11140">MEKALCDGLGGSVKRSADMADDFFVWAKSTESTSEVKYILVSDKEYGESHEILMSKATGLKVVTGTMKLHFVVPVGNNRVAVRDTSCNCRGCIEDVNTTACKG</sequence>
<evidence type="ECO:0000313" key="2">
    <source>
        <dbReference type="Proteomes" id="UP001164746"/>
    </source>
</evidence>
<proteinExistence type="predicted"/>
<accession>A0ABY7EWS2</accession>
<dbReference type="Proteomes" id="UP001164746">
    <property type="component" value="Chromosome 8"/>
</dbReference>
<gene>
    <name evidence="1" type="ORF">MAR_027584</name>
</gene>
<reference evidence="1" key="1">
    <citation type="submission" date="2022-11" db="EMBL/GenBank/DDBJ databases">
        <title>Centuries of genome instability and evolution in soft-shell clam transmissible cancer (bioRxiv).</title>
        <authorList>
            <person name="Hart S.F.M."/>
            <person name="Yonemitsu M.A."/>
            <person name="Giersch R.M."/>
            <person name="Beal B.F."/>
            <person name="Arriagada G."/>
            <person name="Davis B.W."/>
            <person name="Ostrander E.A."/>
            <person name="Goff S.P."/>
            <person name="Metzger M.J."/>
        </authorList>
    </citation>
    <scope>NUCLEOTIDE SEQUENCE</scope>
    <source>
        <strain evidence="1">MELC-2E11</strain>
        <tissue evidence="1">Siphon/mantle</tissue>
    </source>
</reference>
<protein>
    <submittedName>
        <fullName evidence="1">Uncharacterized protein</fullName>
    </submittedName>
</protein>
<dbReference type="EMBL" id="CP111019">
    <property type="protein sequence ID" value="WAR13404.1"/>
    <property type="molecule type" value="Genomic_DNA"/>
</dbReference>
<organism evidence="1 2">
    <name type="scientific">Mya arenaria</name>
    <name type="common">Soft-shell clam</name>
    <dbReference type="NCBI Taxonomy" id="6604"/>
    <lineage>
        <taxon>Eukaryota</taxon>
        <taxon>Metazoa</taxon>
        <taxon>Spiralia</taxon>
        <taxon>Lophotrochozoa</taxon>
        <taxon>Mollusca</taxon>
        <taxon>Bivalvia</taxon>
        <taxon>Autobranchia</taxon>
        <taxon>Heteroconchia</taxon>
        <taxon>Euheterodonta</taxon>
        <taxon>Imparidentia</taxon>
        <taxon>Neoheterodontei</taxon>
        <taxon>Myida</taxon>
        <taxon>Myoidea</taxon>
        <taxon>Myidae</taxon>
        <taxon>Mya</taxon>
    </lineage>
</organism>
<name>A0ABY7EWS2_MYAAR</name>
<evidence type="ECO:0000313" key="1">
    <source>
        <dbReference type="EMBL" id="WAR13404.1"/>
    </source>
</evidence>
<keyword evidence="2" id="KW-1185">Reference proteome</keyword>